<dbReference type="STRING" id="1798647.A2855_00235"/>
<protein>
    <submittedName>
        <fullName evidence="1">Uncharacterized protein</fullName>
    </submittedName>
</protein>
<comment type="caution">
    <text evidence="1">The sequence shown here is derived from an EMBL/GenBank/DDBJ whole genome shotgun (WGS) entry which is preliminary data.</text>
</comment>
<evidence type="ECO:0000313" key="2">
    <source>
        <dbReference type="Proteomes" id="UP000179059"/>
    </source>
</evidence>
<accession>A0A1G2C8N8</accession>
<proteinExistence type="predicted"/>
<gene>
    <name evidence="1" type="ORF">A2855_00235</name>
</gene>
<reference evidence="1 2" key="1">
    <citation type="journal article" date="2016" name="Nat. Commun.">
        <title>Thousands of microbial genomes shed light on interconnected biogeochemical processes in an aquifer system.</title>
        <authorList>
            <person name="Anantharaman K."/>
            <person name="Brown C.T."/>
            <person name="Hug L.A."/>
            <person name="Sharon I."/>
            <person name="Castelle C.J."/>
            <person name="Probst A.J."/>
            <person name="Thomas B.C."/>
            <person name="Singh A."/>
            <person name="Wilkins M.J."/>
            <person name="Karaoz U."/>
            <person name="Brodie E.L."/>
            <person name="Williams K.H."/>
            <person name="Hubbard S.S."/>
            <person name="Banfield J.F."/>
        </authorList>
    </citation>
    <scope>NUCLEOTIDE SEQUENCE [LARGE SCALE GENOMIC DNA]</scope>
</reference>
<dbReference type="Proteomes" id="UP000179059">
    <property type="component" value="Unassembled WGS sequence"/>
</dbReference>
<dbReference type="EMBL" id="MHKX01000030">
    <property type="protein sequence ID" value="OGY97576.1"/>
    <property type="molecule type" value="Genomic_DNA"/>
</dbReference>
<name>A0A1G2C8N8_9BACT</name>
<sequence length="122" mass="13484">MGIEQGPSGQESADLEILRAKVREAASSSRTSGEARFTDKFDAGELLDEDLEIAHRANTAGVTTGEFQCWKKTVLDHELQRSGGKLVPQTQLSSRGQFMAFLSSHMDYDSKKDVYRLMKGSL</sequence>
<dbReference type="AlphaFoldDB" id="A0A1G2C8N8"/>
<evidence type="ECO:0000313" key="1">
    <source>
        <dbReference type="EMBL" id="OGY97576.1"/>
    </source>
</evidence>
<organism evidence="1 2">
    <name type="scientific">Candidatus Liptonbacteria bacterium RIFCSPHIGHO2_01_FULL_57_28</name>
    <dbReference type="NCBI Taxonomy" id="1798647"/>
    <lineage>
        <taxon>Bacteria</taxon>
        <taxon>Candidatus Liptoniibacteriota</taxon>
    </lineage>
</organism>